<feature type="non-terminal residue" evidence="1">
    <location>
        <position position="1"/>
    </location>
</feature>
<evidence type="ECO:0000313" key="3">
    <source>
        <dbReference type="Proteomes" id="UP000252086"/>
    </source>
</evidence>
<name>A0A366CWH7_9GAMM</name>
<protein>
    <recommendedName>
        <fullName evidence="4">Phage integrase family protein</fullName>
    </recommendedName>
</protein>
<sequence>GHNDVSTTQIYTHVIGQHFAGTDSPLDKIL</sequence>
<reference evidence="1 3" key="1">
    <citation type="submission" date="2018-06" db="EMBL/GenBank/DDBJ databases">
        <title>Genomic Encyclopedia of Type Strains, Phase III (KMG-III): the genomes of soil and plant-associated and newly described type strains.</title>
        <authorList>
            <person name="Whitman W."/>
        </authorList>
    </citation>
    <scope>NUCLEOTIDE SEQUENCE [LARGE SCALE GENOMIC DNA]</scope>
    <source>
        <strain evidence="1 3">CECT 7732</strain>
    </source>
</reference>
<dbReference type="AlphaFoldDB" id="A0A366CWH7"/>
<dbReference type="SUPFAM" id="SSF56349">
    <property type="entry name" value="DNA breaking-rejoining enzymes"/>
    <property type="match status" value="1"/>
</dbReference>
<dbReference type="EMBL" id="QNRF01000006">
    <property type="protein sequence ID" value="RBO82173.1"/>
    <property type="molecule type" value="Genomic_DNA"/>
</dbReference>
<proteinExistence type="predicted"/>
<evidence type="ECO:0008006" key="4">
    <source>
        <dbReference type="Google" id="ProtNLM"/>
    </source>
</evidence>
<dbReference type="EMBL" id="QNRF01000004">
    <property type="protein sequence ID" value="RBO83553.1"/>
    <property type="molecule type" value="Genomic_DNA"/>
</dbReference>
<dbReference type="Proteomes" id="UP000252086">
    <property type="component" value="Unassembled WGS sequence"/>
</dbReference>
<evidence type="ECO:0000313" key="1">
    <source>
        <dbReference type="EMBL" id="RBO82173.1"/>
    </source>
</evidence>
<dbReference type="GO" id="GO:0003677">
    <property type="term" value="F:DNA binding"/>
    <property type="evidence" value="ECO:0007669"/>
    <property type="project" value="InterPro"/>
</dbReference>
<evidence type="ECO:0000313" key="2">
    <source>
        <dbReference type="EMBL" id="RBO83553.1"/>
    </source>
</evidence>
<accession>A0A366CWH7</accession>
<gene>
    <name evidence="2" type="ORF">DFP76_104372</name>
    <name evidence="1" type="ORF">DFP76_1061</name>
</gene>
<organism evidence="1 3">
    <name type="scientific">Marinomonas aquiplantarum</name>
    <dbReference type="NCBI Taxonomy" id="491951"/>
    <lineage>
        <taxon>Bacteria</taxon>
        <taxon>Pseudomonadati</taxon>
        <taxon>Pseudomonadota</taxon>
        <taxon>Gammaproteobacteria</taxon>
        <taxon>Oceanospirillales</taxon>
        <taxon>Oceanospirillaceae</taxon>
        <taxon>Marinomonas</taxon>
    </lineage>
</organism>
<keyword evidence="3" id="KW-1185">Reference proteome</keyword>
<comment type="caution">
    <text evidence="1">The sequence shown here is derived from an EMBL/GenBank/DDBJ whole genome shotgun (WGS) entry which is preliminary data.</text>
</comment>
<dbReference type="InterPro" id="IPR011010">
    <property type="entry name" value="DNA_brk_join_enz"/>
</dbReference>